<keyword evidence="3" id="KW-0119">Carbohydrate metabolism</keyword>
<dbReference type="InterPro" id="IPR036881">
    <property type="entry name" value="Glyco_hydro_3_C_sf"/>
</dbReference>
<dbReference type="OrthoDB" id="9781691at2"/>
<evidence type="ECO:0000256" key="4">
    <source>
        <dbReference type="ARBA" id="ARBA00023295"/>
    </source>
</evidence>
<dbReference type="EC" id="3.2.1.21" evidence="7"/>
<dbReference type="GO" id="GO:0005975">
    <property type="term" value="P:carbohydrate metabolic process"/>
    <property type="evidence" value="ECO:0007669"/>
    <property type="project" value="InterPro"/>
</dbReference>
<dbReference type="InterPro" id="IPR019800">
    <property type="entry name" value="Glyco_hydro_3_AS"/>
</dbReference>
<dbReference type="InterPro" id="IPR001764">
    <property type="entry name" value="Glyco_hydro_3_N"/>
</dbReference>
<evidence type="ECO:0000256" key="5">
    <source>
        <dbReference type="RuleBase" id="RU361161"/>
    </source>
</evidence>
<gene>
    <name evidence="7" type="primary">bglB_1</name>
    <name evidence="7" type="ORF">VPAL9027_00471</name>
</gene>
<dbReference type="Pfam" id="PF01915">
    <property type="entry name" value="Glyco_hydro_3_C"/>
    <property type="match status" value="1"/>
</dbReference>
<dbReference type="AlphaFoldDB" id="A0A1R4B0V1"/>
<dbReference type="InterPro" id="IPR050288">
    <property type="entry name" value="Cellulose_deg_GH3"/>
</dbReference>
<dbReference type="InterPro" id="IPR013783">
    <property type="entry name" value="Ig-like_fold"/>
</dbReference>
<accession>A0A1R4B0V1</accession>
<evidence type="ECO:0000259" key="6">
    <source>
        <dbReference type="SMART" id="SM01217"/>
    </source>
</evidence>
<comment type="similarity">
    <text evidence="1 5">Belongs to the glycosyl hydrolase 3 family.</text>
</comment>
<dbReference type="Gene3D" id="3.20.20.300">
    <property type="entry name" value="Glycoside hydrolase, family 3, N-terminal domain"/>
    <property type="match status" value="1"/>
</dbReference>
<dbReference type="PROSITE" id="PS51257">
    <property type="entry name" value="PROKAR_LIPOPROTEIN"/>
    <property type="match status" value="1"/>
</dbReference>
<dbReference type="GO" id="GO:0008422">
    <property type="term" value="F:beta-glucosidase activity"/>
    <property type="evidence" value="ECO:0007669"/>
    <property type="project" value="UniProtKB-EC"/>
</dbReference>
<feature type="domain" description="Fibronectin type III-like" evidence="6">
    <location>
        <begin position="688"/>
        <end position="759"/>
    </location>
</feature>
<evidence type="ECO:0000256" key="2">
    <source>
        <dbReference type="ARBA" id="ARBA00022801"/>
    </source>
</evidence>
<dbReference type="Gene3D" id="3.40.50.1700">
    <property type="entry name" value="Glycoside hydrolase family 3 C-terminal domain"/>
    <property type="match status" value="1"/>
</dbReference>
<keyword evidence="4 5" id="KW-0326">Glycosidase</keyword>
<name>A0A1R4B0V1_9VIBR</name>
<dbReference type="SMART" id="SM01217">
    <property type="entry name" value="Fn3_like"/>
    <property type="match status" value="1"/>
</dbReference>
<dbReference type="PROSITE" id="PS00775">
    <property type="entry name" value="GLYCOSYL_HYDROL_F3"/>
    <property type="match status" value="1"/>
</dbReference>
<dbReference type="RefSeq" id="WP_095532877.1">
    <property type="nucleotide sequence ID" value="NZ_AP024887.1"/>
</dbReference>
<dbReference type="InterPro" id="IPR002772">
    <property type="entry name" value="Glyco_hydro_3_C"/>
</dbReference>
<keyword evidence="8" id="KW-1185">Reference proteome</keyword>
<evidence type="ECO:0000256" key="1">
    <source>
        <dbReference type="ARBA" id="ARBA00005336"/>
    </source>
</evidence>
<proteinExistence type="inferred from homology"/>
<dbReference type="Gene3D" id="2.60.40.10">
    <property type="entry name" value="Immunoglobulins"/>
    <property type="match status" value="1"/>
</dbReference>
<protein>
    <submittedName>
        <fullName evidence="7">Thermostable beta-glucosidase B</fullName>
        <ecNumber evidence="7">3.2.1.21</ecNumber>
    </submittedName>
</protein>
<dbReference type="Proteomes" id="UP000189475">
    <property type="component" value="Unassembled WGS sequence"/>
</dbReference>
<dbReference type="PANTHER" id="PTHR42715:SF10">
    <property type="entry name" value="BETA-GLUCOSIDASE"/>
    <property type="match status" value="1"/>
</dbReference>
<dbReference type="Pfam" id="PF14310">
    <property type="entry name" value="Fn3-like"/>
    <property type="match status" value="1"/>
</dbReference>
<dbReference type="STRING" id="1918946.VPAL9027_00471"/>
<dbReference type="PRINTS" id="PR00133">
    <property type="entry name" value="GLHYDRLASE3"/>
</dbReference>
<dbReference type="EMBL" id="FUFT01000002">
    <property type="protein sequence ID" value="SJL82542.1"/>
    <property type="molecule type" value="Genomic_DNA"/>
</dbReference>
<evidence type="ECO:0000313" key="8">
    <source>
        <dbReference type="Proteomes" id="UP000189475"/>
    </source>
</evidence>
<organism evidence="7 8">
    <name type="scientific">Vibrio palustris</name>
    <dbReference type="NCBI Taxonomy" id="1918946"/>
    <lineage>
        <taxon>Bacteria</taxon>
        <taxon>Pseudomonadati</taxon>
        <taxon>Pseudomonadota</taxon>
        <taxon>Gammaproteobacteria</taxon>
        <taxon>Vibrionales</taxon>
        <taxon>Vibrionaceae</taxon>
        <taxon>Vibrio</taxon>
    </lineage>
</organism>
<evidence type="ECO:0000256" key="3">
    <source>
        <dbReference type="ARBA" id="ARBA00023277"/>
    </source>
</evidence>
<keyword evidence="2 5" id="KW-0378">Hydrolase</keyword>
<dbReference type="InterPro" id="IPR017853">
    <property type="entry name" value="GH"/>
</dbReference>
<dbReference type="InterPro" id="IPR036962">
    <property type="entry name" value="Glyco_hydro_3_N_sf"/>
</dbReference>
<sequence length="801" mass="86852">MKTQKTILATLLPLVLLQGCKQSSTDNIEAPKTYKEQAEALVAKMTPYEQVSILVGPGFAPGPEGFSVNYSALNNLKSDVPGTVGYINGVHNTESGLDIGAVKLADGAAGVRIEPTRAGDNNTYYGTAFPVSTLLASTWNPELVELVGKTIANEVKEYGLDFWLAPGLNIQRNPLNGRNFEYFSEDPFLSGVMASAEVKGAQSEGVGTTIKHFVANNAETSRNIVDNIISPRALREIYMRGFEYAVKNASPWAVMTAMNQVNGHFSGQWKDLNTIVLRDEWGFKGMVMSDWWSGDGNYPEMIKSGNDLIESGGKAWAYRPNEVGALDQLNAAYESGDLDSSTIKNSAVRVLTQSLKTPTNQGYEFSNSPDLHAHASISRAAASEGIILLKNTANTLPIDSSLSVASFGINQINTFKGGYGSGDVNAAYTINIADGLSKQFILDTDLKKRYEMFFFENKSETDFQGLSTIVECAEPPLTSNEIESYINSNDIAVISIGRTSIQGTDRTNTPGDYQLSTDERELINNVSAAAHKNDKKVVVVLNVAGIINMDSWQDKVDAVVLAYMPGQEAGNVIADVLSGKVNPSGKLTQTIPVSYTDLPSAANFPGTDTDSDGKVDTHYYNEGIYVGYRYFDTFNKPVSYPFGYGLSYTDFEYSSALMVQNTLNTKQSLGKVTFSVDVTNIGKVAGKNVAQVYIAAPAGRLKKPAIELKAFAKTKQLEPATRQKLTFNIPAKWLASFDATRNQWIIEPGVYKAYISQSSDVDGVDPVTFTVNNELVVSKTTAGALALPGSMIASDFETDFH</sequence>
<reference evidence="7 8" key="1">
    <citation type="submission" date="2017-02" db="EMBL/GenBank/DDBJ databases">
        <authorList>
            <person name="Peterson S.W."/>
        </authorList>
    </citation>
    <scope>NUCLEOTIDE SEQUENCE [LARGE SCALE GENOMIC DNA]</scope>
    <source>
        <strain evidence="7 8">CECT 9027</strain>
    </source>
</reference>
<dbReference type="InterPro" id="IPR026891">
    <property type="entry name" value="Fn3-like"/>
</dbReference>
<dbReference type="PANTHER" id="PTHR42715">
    <property type="entry name" value="BETA-GLUCOSIDASE"/>
    <property type="match status" value="1"/>
</dbReference>
<dbReference type="SUPFAM" id="SSF52279">
    <property type="entry name" value="Beta-D-glucan exohydrolase, C-terminal domain"/>
    <property type="match status" value="1"/>
</dbReference>
<evidence type="ECO:0000313" key="7">
    <source>
        <dbReference type="EMBL" id="SJL82542.1"/>
    </source>
</evidence>
<dbReference type="SUPFAM" id="SSF51445">
    <property type="entry name" value="(Trans)glycosidases"/>
    <property type="match status" value="1"/>
</dbReference>
<dbReference type="Pfam" id="PF00933">
    <property type="entry name" value="Glyco_hydro_3"/>
    <property type="match status" value="1"/>
</dbReference>